<dbReference type="KEGG" id="smf:Smon_0627"/>
<dbReference type="EMBL" id="CP001779">
    <property type="protein sequence ID" value="ACZ01105.1"/>
    <property type="molecule type" value="Genomic_DNA"/>
</dbReference>
<evidence type="ECO:0000256" key="8">
    <source>
        <dbReference type="SAM" id="SignalP"/>
    </source>
</evidence>
<dbReference type="HOGENOM" id="CLU_067080_0_0_0"/>
<evidence type="ECO:0000256" key="6">
    <source>
        <dbReference type="ARBA" id="ARBA00023288"/>
    </source>
</evidence>
<gene>
    <name evidence="9" type="ordered locus">Smon_0627</name>
</gene>
<keyword evidence="6 9" id="KW-0449">Lipoprotein</keyword>
<keyword evidence="5" id="KW-0564">Palmitate</keyword>
<dbReference type="InterPro" id="IPR004872">
    <property type="entry name" value="Lipoprotein_NlpA"/>
</dbReference>
<dbReference type="SUPFAM" id="SSF53850">
    <property type="entry name" value="Periplasmic binding protein-like II"/>
    <property type="match status" value="1"/>
</dbReference>
<evidence type="ECO:0000313" key="10">
    <source>
        <dbReference type="Proteomes" id="UP000002072"/>
    </source>
</evidence>
<dbReference type="OrthoDB" id="9812878at2"/>
<dbReference type="eggNOG" id="COG1464">
    <property type="taxonomic scope" value="Bacteria"/>
</dbReference>
<dbReference type="Proteomes" id="UP000002072">
    <property type="component" value="Chromosome"/>
</dbReference>
<dbReference type="PANTHER" id="PTHR30429">
    <property type="entry name" value="D-METHIONINE-BINDING LIPOPROTEIN METQ"/>
    <property type="match status" value="1"/>
</dbReference>
<keyword evidence="3 8" id="KW-0732">Signal</keyword>
<dbReference type="GO" id="GO:0016020">
    <property type="term" value="C:membrane"/>
    <property type="evidence" value="ECO:0007669"/>
    <property type="project" value="UniProtKB-SubCell"/>
</dbReference>
<evidence type="ECO:0000256" key="4">
    <source>
        <dbReference type="ARBA" id="ARBA00023136"/>
    </source>
</evidence>
<protein>
    <submittedName>
        <fullName evidence="9">NLPA lipoprotein</fullName>
    </submittedName>
</protein>
<feature type="lipid moiety-binding region" description="S-diacylglycerol cysteine" evidence="7">
    <location>
        <position position="17"/>
    </location>
</feature>
<dbReference type="PIRSF" id="PIRSF002854">
    <property type="entry name" value="MetQ"/>
    <property type="match status" value="1"/>
</dbReference>
<feature type="signal peptide" evidence="8">
    <location>
        <begin position="1"/>
        <end position="18"/>
    </location>
</feature>
<dbReference type="STRING" id="519441.Smon_0627"/>
<keyword evidence="10" id="KW-1185">Reference proteome</keyword>
<evidence type="ECO:0000256" key="3">
    <source>
        <dbReference type="ARBA" id="ARBA00022729"/>
    </source>
</evidence>
<feature type="chain" id="PRO_5003020084" evidence="8">
    <location>
        <begin position="19"/>
        <end position="264"/>
    </location>
</feature>
<dbReference type="RefSeq" id="WP_012858657.1">
    <property type="nucleotide sequence ID" value="NC_013515.1"/>
</dbReference>
<dbReference type="AlphaFoldDB" id="D1AXS9"/>
<comment type="subcellular location">
    <subcellularLocation>
        <location evidence="1">Membrane</location>
        <topology evidence="1">Lipid-anchor</topology>
    </subcellularLocation>
</comment>
<dbReference type="PANTHER" id="PTHR30429:SF0">
    <property type="entry name" value="METHIONINE-BINDING LIPOPROTEIN METQ"/>
    <property type="match status" value="1"/>
</dbReference>
<sequence>MFKKIILAILTFVLISCAGGKGENESTKKLILGVSPIPHKEIVEFIKDDLISEGIDLEIVVFNDYVQPNISLNDGSIDANYFQHIPYMESFGIENNIDMVSAGAIHLEPLKAYSNTVKSIEEIKEGSEVLIPNDPTNRGRALLLLDASGLIKLNNRDKLDARISDIVENPKKLVITSLNSEQIAPRLSEVTLAIINTNNALASGITGDKAVIVEGKDSPYVNVIAVLRGKENDEKIQKLVKVLQSDKVKKFITEKYNGEVEAGF</sequence>
<dbReference type="Pfam" id="PF03180">
    <property type="entry name" value="Lipoprotein_9"/>
    <property type="match status" value="1"/>
</dbReference>
<evidence type="ECO:0000256" key="7">
    <source>
        <dbReference type="PIRSR" id="PIRSR002854-1"/>
    </source>
</evidence>
<evidence type="ECO:0000256" key="2">
    <source>
        <dbReference type="ARBA" id="ARBA00008973"/>
    </source>
</evidence>
<evidence type="ECO:0000256" key="5">
    <source>
        <dbReference type="ARBA" id="ARBA00023139"/>
    </source>
</evidence>
<accession>D1AXS9</accession>
<keyword evidence="4" id="KW-0472">Membrane</keyword>
<dbReference type="Gene3D" id="3.40.190.10">
    <property type="entry name" value="Periplasmic binding protein-like II"/>
    <property type="match status" value="2"/>
</dbReference>
<comment type="similarity">
    <text evidence="2">Belongs to the NlpA lipoprotein family.</text>
</comment>
<name>D1AXS9_STRM9</name>
<dbReference type="PROSITE" id="PS51257">
    <property type="entry name" value="PROKAR_LIPOPROTEIN"/>
    <property type="match status" value="1"/>
</dbReference>
<reference evidence="9 10" key="1">
    <citation type="journal article" date="2009" name="Stand. Genomic Sci.">
        <title>Complete genome sequence of Streptobacillus moniliformis type strain (9901T).</title>
        <authorList>
            <person name="Nolan M."/>
            <person name="Gronow S."/>
            <person name="Lapidus A."/>
            <person name="Ivanova N."/>
            <person name="Copeland A."/>
            <person name="Lucas S."/>
            <person name="Del Rio T.G."/>
            <person name="Chen F."/>
            <person name="Tice H."/>
            <person name="Pitluck S."/>
            <person name="Cheng J.F."/>
            <person name="Sims D."/>
            <person name="Meincke L."/>
            <person name="Bruce D."/>
            <person name="Goodwin L."/>
            <person name="Brettin T."/>
            <person name="Han C."/>
            <person name="Detter J.C."/>
            <person name="Ovchinikova G."/>
            <person name="Pati A."/>
            <person name="Mavromatis K."/>
            <person name="Mikhailova N."/>
            <person name="Chen A."/>
            <person name="Palaniappan K."/>
            <person name="Land M."/>
            <person name="Hauser L."/>
            <person name="Chang Y.J."/>
            <person name="Jeffries C.D."/>
            <person name="Rohde M."/>
            <person name="Sproer C."/>
            <person name="Goker M."/>
            <person name="Bristow J."/>
            <person name="Eisen J.A."/>
            <person name="Markowitz V."/>
            <person name="Hugenholtz P."/>
            <person name="Kyrpides N.C."/>
            <person name="Klenk H.P."/>
            <person name="Chain P."/>
        </authorList>
    </citation>
    <scope>NUCLEOTIDE SEQUENCE [LARGE SCALE GENOMIC DNA]</scope>
    <source>
        <strain evidence="10">ATCC 14647 / DSM 12112 / NCTC 10651 / 9901</strain>
    </source>
</reference>
<dbReference type="GeneID" id="29673515"/>
<evidence type="ECO:0000256" key="1">
    <source>
        <dbReference type="ARBA" id="ARBA00004635"/>
    </source>
</evidence>
<evidence type="ECO:0000313" key="9">
    <source>
        <dbReference type="EMBL" id="ACZ01105.1"/>
    </source>
</evidence>
<organism evidence="9 10">
    <name type="scientific">Streptobacillus moniliformis (strain ATCC 14647 / DSM 12112 / NCTC 10651 / 9901)</name>
    <dbReference type="NCBI Taxonomy" id="519441"/>
    <lineage>
        <taxon>Bacteria</taxon>
        <taxon>Fusobacteriati</taxon>
        <taxon>Fusobacteriota</taxon>
        <taxon>Fusobacteriia</taxon>
        <taxon>Fusobacteriales</taxon>
        <taxon>Leptotrichiaceae</taxon>
        <taxon>Streptobacillus</taxon>
    </lineage>
</organism>
<proteinExistence type="inferred from homology"/>